<dbReference type="InterPro" id="IPR029048">
    <property type="entry name" value="HSP70_C_sf"/>
</dbReference>
<comment type="caution">
    <text evidence="5">The sequence shown here is derived from an EMBL/GenBank/DDBJ whole genome shotgun (WGS) entry which is preliminary data.</text>
</comment>
<organism evidence="5 6">
    <name type="scientific">Candidatus Gallitreponema excrementavium</name>
    <dbReference type="NCBI Taxonomy" id="2840840"/>
    <lineage>
        <taxon>Bacteria</taxon>
        <taxon>Pseudomonadati</taxon>
        <taxon>Spirochaetota</taxon>
        <taxon>Spirochaetia</taxon>
        <taxon>Spirochaetales</taxon>
        <taxon>Candidatus Gallitreponema</taxon>
    </lineage>
</organism>
<dbReference type="SUPFAM" id="SSF100934">
    <property type="entry name" value="Heat shock protein 70kD (HSP70), C-terminal subdomain"/>
    <property type="match status" value="1"/>
</dbReference>
<reference evidence="5" key="2">
    <citation type="journal article" date="2021" name="PeerJ">
        <title>Extensive microbial diversity within the chicken gut microbiome revealed by metagenomics and culture.</title>
        <authorList>
            <person name="Gilroy R."/>
            <person name="Ravi A."/>
            <person name="Getino M."/>
            <person name="Pursley I."/>
            <person name="Horton D.L."/>
            <person name="Alikhan N.F."/>
            <person name="Baker D."/>
            <person name="Gharbi K."/>
            <person name="Hall N."/>
            <person name="Watson M."/>
            <person name="Adriaenssens E.M."/>
            <person name="Foster-Nyarko E."/>
            <person name="Jarju S."/>
            <person name="Secka A."/>
            <person name="Antonio M."/>
            <person name="Oren A."/>
            <person name="Chaudhuri R.R."/>
            <person name="La Ragione R."/>
            <person name="Hildebrand F."/>
            <person name="Pallen M.J."/>
        </authorList>
    </citation>
    <scope>NUCLEOTIDE SEQUENCE</scope>
    <source>
        <strain evidence="5">10532</strain>
    </source>
</reference>
<dbReference type="InterPro" id="IPR013126">
    <property type="entry name" value="Hsp_70_fam"/>
</dbReference>
<keyword evidence="3" id="KW-0175">Coiled coil</keyword>
<protein>
    <submittedName>
        <fullName evidence="5">Hsp70 family protein</fullName>
    </submittedName>
</protein>
<gene>
    <name evidence="5" type="ORF">IAA81_09590</name>
</gene>
<evidence type="ECO:0000256" key="4">
    <source>
        <dbReference type="SAM" id="MobiDB-lite"/>
    </source>
</evidence>
<feature type="compositionally biased region" description="Acidic residues" evidence="4">
    <location>
        <begin position="170"/>
        <end position="181"/>
    </location>
</feature>
<evidence type="ECO:0000313" key="5">
    <source>
        <dbReference type="EMBL" id="MBO8458460.1"/>
    </source>
</evidence>
<dbReference type="Gene3D" id="2.60.34.10">
    <property type="entry name" value="Substrate Binding Domain Of DNAk, Chain A, domain 1"/>
    <property type="match status" value="1"/>
</dbReference>
<dbReference type="GO" id="GO:0005524">
    <property type="term" value="F:ATP binding"/>
    <property type="evidence" value="ECO:0007669"/>
    <property type="project" value="UniProtKB-KW"/>
</dbReference>
<dbReference type="InterPro" id="IPR029047">
    <property type="entry name" value="HSP70_peptide-bd_sf"/>
</dbReference>
<dbReference type="AlphaFoldDB" id="A0A9D9HR75"/>
<dbReference type="FunFam" id="1.20.1270.10:FF:000001">
    <property type="entry name" value="Molecular chaperone DnaK"/>
    <property type="match status" value="1"/>
</dbReference>
<keyword evidence="1" id="KW-0547">Nucleotide-binding</keyword>
<accession>A0A9D9HR75</accession>
<reference evidence="5" key="1">
    <citation type="submission" date="2020-10" db="EMBL/GenBank/DDBJ databases">
        <authorList>
            <person name="Gilroy R."/>
        </authorList>
    </citation>
    <scope>NUCLEOTIDE SEQUENCE</scope>
    <source>
        <strain evidence="5">10532</strain>
    </source>
</reference>
<evidence type="ECO:0000313" key="6">
    <source>
        <dbReference type="Proteomes" id="UP000823638"/>
    </source>
</evidence>
<dbReference type="SUPFAM" id="SSF100920">
    <property type="entry name" value="Heat shock protein 70kD (HSP70), peptide-binding domain"/>
    <property type="match status" value="1"/>
</dbReference>
<feature type="region of interest" description="Disordered" evidence="4">
    <location>
        <begin position="132"/>
        <end position="181"/>
    </location>
</feature>
<dbReference type="Pfam" id="PF00012">
    <property type="entry name" value="HSP70"/>
    <property type="match status" value="1"/>
</dbReference>
<proteinExistence type="predicted"/>
<dbReference type="EMBL" id="JADIMM010000110">
    <property type="protein sequence ID" value="MBO8458460.1"/>
    <property type="molecule type" value="Genomic_DNA"/>
</dbReference>
<evidence type="ECO:0000256" key="1">
    <source>
        <dbReference type="ARBA" id="ARBA00022741"/>
    </source>
</evidence>
<feature type="coiled-coil region" evidence="3">
    <location>
        <begin position="41"/>
        <end position="68"/>
    </location>
</feature>
<sequence>VPQIEVTFDIDANGIVHVSAKDLGTGKEQHIRIETSSGLSEEEINRMVKDAEANAEADKREKEKVEVKNNADAMIYSTEKSLKELGDKLSDAEKQAINDSIAALKKSLEGDNVEDIKEKTEALQKASYKLAEELYKQNPQGAGANPGSGPEQNGQTGGDNFRQSNSGSADDVDYEVVDDDK</sequence>
<evidence type="ECO:0000256" key="3">
    <source>
        <dbReference type="SAM" id="Coils"/>
    </source>
</evidence>
<evidence type="ECO:0000256" key="2">
    <source>
        <dbReference type="ARBA" id="ARBA00022840"/>
    </source>
</evidence>
<keyword evidence="2" id="KW-0067">ATP-binding</keyword>
<dbReference type="GO" id="GO:0140662">
    <property type="term" value="F:ATP-dependent protein folding chaperone"/>
    <property type="evidence" value="ECO:0007669"/>
    <property type="project" value="InterPro"/>
</dbReference>
<dbReference type="PANTHER" id="PTHR19375">
    <property type="entry name" value="HEAT SHOCK PROTEIN 70KDA"/>
    <property type="match status" value="1"/>
</dbReference>
<dbReference type="Gene3D" id="1.20.1270.10">
    <property type="match status" value="1"/>
</dbReference>
<feature type="non-terminal residue" evidence="5">
    <location>
        <position position="1"/>
    </location>
</feature>
<name>A0A9D9HR75_9SPIR</name>
<dbReference type="Proteomes" id="UP000823638">
    <property type="component" value="Unassembled WGS sequence"/>
</dbReference>